<dbReference type="EMBL" id="JAULSV010000001">
    <property type="protein sequence ID" value="KAK0657205.1"/>
    <property type="molecule type" value="Genomic_DNA"/>
</dbReference>
<gene>
    <name evidence="2" type="ORF">B0T16DRAFT_452687</name>
</gene>
<proteinExistence type="predicted"/>
<organism evidence="2 3">
    <name type="scientific">Cercophora newfieldiana</name>
    <dbReference type="NCBI Taxonomy" id="92897"/>
    <lineage>
        <taxon>Eukaryota</taxon>
        <taxon>Fungi</taxon>
        <taxon>Dikarya</taxon>
        <taxon>Ascomycota</taxon>
        <taxon>Pezizomycotina</taxon>
        <taxon>Sordariomycetes</taxon>
        <taxon>Sordariomycetidae</taxon>
        <taxon>Sordariales</taxon>
        <taxon>Lasiosphaeriaceae</taxon>
        <taxon>Cercophora</taxon>
    </lineage>
</organism>
<name>A0AA39YSA2_9PEZI</name>
<feature type="compositionally biased region" description="Basic and acidic residues" evidence="1">
    <location>
        <begin position="26"/>
        <end position="41"/>
    </location>
</feature>
<dbReference type="Proteomes" id="UP001174936">
    <property type="component" value="Unassembled WGS sequence"/>
</dbReference>
<reference evidence="2" key="1">
    <citation type="submission" date="2023-06" db="EMBL/GenBank/DDBJ databases">
        <title>Genome-scale phylogeny and comparative genomics of the fungal order Sordariales.</title>
        <authorList>
            <consortium name="Lawrence Berkeley National Laboratory"/>
            <person name="Hensen N."/>
            <person name="Bonometti L."/>
            <person name="Westerberg I."/>
            <person name="Brannstrom I.O."/>
            <person name="Guillou S."/>
            <person name="Cros-Aarteil S."/>
            <person name="Calhoun S."/>
            <person name="Haridas S."/>
            <person name="Kuo A."/>
            <person name="Mondo S."/>
            <person name="Pangilinan J."/>
            <person name="Riley R."/>
            <person name="Labutti K."/>
            <person name="Andreopoulos B."/>
            <person name="Lipzen A."/>
            <person name="Chen C."/>
            <person name="Yanf M."/>
            <person name="Daum C."/>
            <person name="Ng V."/>
            <person name="Clum A."/>
            <person name="Steindorff A."/>
            <person name="Ohm R."/>
            <person name="Martin F."/>
            <person name="Silar P."/>
            <person name="Natvig D."/>
            <person name="Lalanne C."/>
            <person name="Gautier V."/>
            <person name="Ament-Velasquez S.L."/>
            <person name="Kruys A."/>
            <person name="Hutchinson M.I."/>
            <person name="Powell A.J."/>
            <person name="Barry K."/>
            <person name="Miller A.N."/>
            <person name="Grigoriev I.V."/>
            <person name="Debuchy R."/>
            <person name="Gladieux P."/>
            <person name="Thoren M.H."/>
            <person name="Johannesson H."/>
        </authorList>
    </citation>
    <scope>NUCLEOTIDE SEQUENCE</scope>
    <source>
        <strain evidence="2">SMH2532-1</strain>
    </source>
</reference>
<evidence type="ECO:0000313" key="2">
    <source>
        <dbReference type="EMBL" id="KAK0657205.1"/>
    </source>
</evidence>
<keyword evidence="3" id="KW-1185">Reference proteome</keyword>
<sequence length="62" mass="6730">MADGSGAEDRPRAPHQVPATGAAELNKTKVANEQREKELREKIKKMRTSSQSGPGNVEANRT</sequence>
<feature type="region of interest" description="Disordered" evidence="1">
    <location>
        <begin position="1"/>
        <end position="62"/>
    </location>
</feature>
<evidence type="ECO:0000256" key="1">
    <source>
        <dbReference type="SAM" id="MobiDB-lite"/>
    </source>
</evidence>
<comment type="caution">
    <text evidence="2">The sequence shown here is derived from an EMBL/GenBank/DDBJ whole genome shotgun (WGS) entry which is preliminary data.</text>
</comment>
<dbReference type="AlphaFoldDB" id="A0AA39YSA2"/>
<evidence type="ECO:0000313" key="3">
    <source>
        <dbReference type="Proteomes" id="UP001174936"/>
    </source>
</evidence>
<protein>
    <submittedName>
        <fullName evidence="2">Uncharacterized protein</fullName>
    </submittedName>
</protein>
<accession>A0AA39YSA2</accession>